<dbReference type="PANTHER" id="PTHR30468:SF1">
    <property type="entry name" value="ALPHA-KETOGLUTARATE-DEPENDENT SULFONATE DIOXYGENASE"/>
    <property type="match status" value="1"/>
</dbReference>
<dbReference type="GO" id="GO:0046872">
    <property type="term" value="F:metal ion binding"/>
    <property type="evidence" value="ECO:0007669"/>
    <property type="project" value="UniProtKB-KW"/>
</dbReference>
<dbReference type="AlphaFoldDB" id="A0A3A8G9D5"/>
<evidence type="ECO:0000259" key="6">
    <source>
        <dbReference type="Pfam" id="PF02668"/>
    </source>
</evidence>
<evidence type="ECO:0000256" key="4">
    <source>
        <dbReference type="ARBA" id="ARBA00023002"/>
    </source>
</evidence>
<proteinExistence type="inferred from homology"/>
<comment type="caution">
    <text evidence="7">The sequence shown here is derived from an EMBL/GenBank/DDBJ whole genome shotgun (WGS) entry which is preliminary data.</text>
</comment>
<organism evidence="7 8">
    <name type="scientific">Acinetobacter cumulans</name>
    <dbReference type="NCBI Taxonomy" id="2136182"/>
    <lineage>
        <taxon>Bacteria</taxon>
        <taxon>Pseudomonadati</taxon>
        <taxon>Pseudomonadota</taxon>
        <taxon>Gammaproteobacteria</taxon>
        <taxon>Moraxellales</taxon>
        <taxon>Moraxellaceae</taxon>
        <taxon>Acinetobacter</taxon>
    </lineage>
</organism>
<reference evidence="7 8" key="1">
    <citation type="submission" date="2018-09" db="EMBL/GenBank/DDBJ databases">
        <title>The draft genome of Acinetobacter spp. strains.</title>
        <authorList>
            <person name="Qin J."/>
            <person name="Feng Y."/>
            <person name="Zong Z."/>
        </authorList>
    </citation>
    <scope>NUCLEOTIDE SEQUENCE [LARGE SCALE GENOMIC DNA]</scope>
    <source>
        <strain evidence="7 8">WCHAc060002</strain>
    </source>
</reference>
<dbReference type="Pfam" id="PF02668">
    <property type="entry name" value="TauD"/>
    <property type="match status" value="1"/>
</dbReference>
<dbReference type="GO" id="GO:0005737">
    <property type="term" value="C:cytoplasm"/>
    <property type="evidence" value="ECO:0007669"/>
    <property type="project" value="TreeGrafter"/>
</dbReference>
<gene>
    <name evidence="7" type="ORF">D7V64_00650</name>
</gene>
<evidence type="ECO:0000256" key="2">
    <source>
        <dbReference type="ARBA" id="ARBA00022723"/>
    </source>
</evidence>
<accession>A0A3A8G9D5</accession>
<dbReference type="RefSeq" id="WP_120366508.1">
    <property type="nucleotide sequence ID" value="NZ_RAXZ01000001.1"/>
</dbReference>
<name>A0A3A8G9D5_9GAMM</name>
<dbReference type="Gene3D" id="3.60.130.10">
    <property type="entry name" value="Clavaminate synthase-like"/>
    <property type="match status" value="1"/>
</dbReference>
<dbReference type="EMBL" id="RAXZ01000001">
    <property type="protein sequence ID" value="RKG55652.1"/>
    <property type="molecule type" value="Genomic_DNA"/>
</dbReference>
<keyword evidence="3 7" id="KW-0223">Dioxygenase</keyword>
<evidence type="ECO:0000256" key="3">
    <source>
        <dbReference type="ARBA" id="ARBA00022964"/>
    </source>
</evidence>
<dbReference type="Proteomes" id="UP000281084">
    <property type="component" value="Unassembled WGS sequence"/>
</dbReference>
<feature type="domain" description="TauD/TfdA-like" evidence="6">
    <location>
        <begin position="33"/>
        <end position="312"/>
    </location>
</feature>
<dbReference type="SUPFAM" id="SSF51197">
    <property type="entry name" value="Clavaminate synthase-like"/>
    <property type="match status" value="1"/>
</dbReference>
<evidence type="ECO:0000256" key="1">
    <source>
        <dbReference type="ARBA" id="ARBA00005896"/>
    </source>
</evidence>
<dbReference type="GO" id="GO:0006790">
    <property type="term" value="P:sulfur compound metabolic process"/>
    <property type="evidence" value="ECO:0007669"/>
    <property type="project" value="TreeGrafter"/>
</dbReference>
<dbReference type="PANTHER" id="PTHR30468">
    <property type="entry name" value="ALPHA-KETOGLUTARATE-DEPENDENT SULFONATE DIOXYGENASE"/>
    <property type="match status" value="1"/>
</dbReference>
<evidence type="ECO:0000313" key="8">
    <source>
        <dbReference type="Proteomes" id="UP000281084"/>
    </source>
</evidence>
<keyword evidence="4" id="KW-0560">Oxidoreductase</keyword>
<sequence>MTALTQLSQAIHDAPRWHQADQFQNSADIQIVPLAGAALGAEVYGLDAKKAQAGETIYRLKQALAEHLILIFKQQSLDDLQYLAFASYFGSIFRPSADTPVLATQKETGTPPDVVPVSNAVGQGDYTGHGELTPHADHQWTPLPSFGSLLYAIELPQDGGQTSWYNTIKAYDALDDATKQHIDQLQLITYNPFVRIAQNKVQDPSAGYGVFPRYRFKDQPIVGDAYAHPLVRVHPESGRKALWLSTHNEVELVNYDDQAGSELIAQLREHLLKPEFRYEHQWSTGDIVFWDNQVTLHSRRPFPSEQRRLLKRISLVGGRPF</sequence>
<keyword evidence="5" id="KW-0408">Iron</keyword>
<dbReference type="GO" id="GO:0000908">
    <property type="term" value="F:taurine dioxygenase activity"/>
    <property type="evidence" value="ECO:0007669"/>
    <property type="project" value="TreeGrafter"/>
</dbReference>
<dbReference type="InterPro" id="IPR003819">
    <property type="entry name" value="TauD/TfdA-like"/>
</dbReference>
<comment type="similarity">
    <text evidence="1">Belongs to the TfdA dioxygenase family.</text>
</comment>
<keyword evidence="2" id="KW-0479">Metal-binding</keyword>
<dbReference type="InterPro" id="IPR051323">
    <property type="entry name" value="AtsK-like"/>
</dbReference>
<evidence type="ECO:0000313" key="7">
    <source>
        <dbReference type="EMBL" id="RKG55652.1"/>
    </source>
</evidence>
<protein>
    <submittedName>
        <fullName evidence="7">TauD/TfdA family dioxygenase</fullName>
    </submittedName>
</protein>
<evidence type="ECO:0000256" key="5">
    <source>
        <dbReference type="ARBA" id="ARBA00023004"/>
    </source>
</evidence>
<dbReference type="InterPro" id="IPR042098">
    <property type="entry name" value="TauD-like_sf"/>
</dbReference>